<dbReference type="STRING" id="1798338.A3J56_03235"/>
<sequence>MQEEWFFGSAMSSDKKIERARRELEEEEDELKRDFVNHGVGLGVKEYQHVGEHHPVLRRFFEEADEVLNLDRKDQERLALLGQKFLTAELAADELDELETKYFIPYFRAIMKQKQKSR</sequence>
<evidence type="ECO:0000256" key="1">
    <source>
        <dbReference type="SAM" id="MobiDB-lite"/>
    </source>
</evidence>
<proteinExistence type="predicted"/>
<organism evidence="2 3">
    <name type="scientific">Candidatus Giovannonibacteria bacterium RIFCSPHIGHO2_02_FULL_46_20</name>
    <dbReference type="NCBI Taxonomy" id="1798338"/>
    <lineage>
        <taxon>Bacteria</taxon>
        <taxon>Candidatus Giovannoniibacteriota</taxon>
    </lineage>
</organism>
<reference evidence="2 3" key="1">
    <citation type="journal article" date="2016" name="Nat. Commun.">
        <title>Thousands of microbial genomes shed light on interconnected biogeochemical processes in an aquifer system.</title>
        <authorList>
            <person name="Anantharaman K."/>
            <person name="Brown C.T."/>
            <person name="Hug L.A."/>
            <person name="Sharon I."/>
            <person name="Castelle C.J."/>
            <person name="Probst A.J."/>
            <person name="Thomas B.C."/>
            <person name="Singh A."/>
            <person name="Wilkins M.J."/>
            <person name="Karaoz U."/>
            <person name="Brodie E.L."/>
            <person name="Williams K.H."/>
            <person name="Hubbard S.S."/>
            <person name="Banfield J.F."/>
        </authorList>
    </citation>
    <scope>NUCLEOTIDE SEQUENCE [LARGE SCALE GENOMIC DNA]</scope>
</reference>
<dbReference type="EMBL" id="MFHQ01000007">
    <property type="protein sequence ID" value="OGF74720.1"/>
    <property type="molecule type" value="Genomic_DNA"/>
</dbReference>
<dbReference type="AlphaFoldDB" id="A0A1F5WGL4"/>
<evidence type="ECO:0000313" key="2">
    <source>
        <dbReference type="EMBL" id="OGF74720.1"/>
    </source>
</evidence>
<accession>A0A1F5WGL4</accession>
<feature type="region of interest" description="Disordered" evidence="1">
    <location>
        <begin position="1"/>
        <end position="21"/>
    </location>
</feature>
<dbReference type="Proteomes" id="UP000178406">
    <property type="component" value="Unassembled WGS sequence"/>
</dbReference>
<comment type="caution">
    <text evidence="2">The sequence shown here is derived from an EMBL/GenBank/DDBJ whole genome shotgun (WGS) entry which is preliminary data.</text>
</comment>
<evidence type="ECO:0000313" key="3">
    <source>
        <dbReference type="Proteomes" id="UP000178406"/>
    </source>
</evidence>
<protein>
    <submittedName>
        <fullName evidence="2">Uncharacterized protein</fullName>
    </submittedName>
</protein>
<gene>
    <name evidence="2" type="ORF">A3J56_03235</name>
</gene>
<name>A0A1F5WGL4_9BACT</name>